<evidence type="ECO:0000313" key="2">
    <source>
        <dbReference type="Proteomes" id="UP000450676"/>
    </source>
</evidence>
<dbReference type="AlphaFoldDB" id="A0A7X4HCT8"/>
<comment type="caution">
    <text evidence="1">The sequence shown here is derived from an EMBL/GenBank/DDBJ whole genome shotgun (WGS) entry which is preliminary data.</text>
</comment>
<protein>
    <submittedName>
        <fullName evidence="1">Peroxide stress protein YaaA</fullName>
    </submittedName>
</protein>
<organism evidence="1 2">
    <name type="scientific">Pseudoduganella aquatica</name>
    <dbReference type="NCBI Taxonomy" id="2660641"/>
    <lineage>
        <taxon>Bacteria</taxon>
        <taxon>Pseudomonadati</taxon>
        <taxon>Pseudomonadota</taxon>
        <taxon>Betaproteobacteria</taxon>
        <taxon>Burkholderiales</taxon>
        <taxon>Oxalobacteraceae</taxon>
        <taxon>Telluria group</taxon>
        <taxon>Pseudoduganella</taxon>
    </lineage>
</organism>
<keyword evidence="2" id="KW-1185">Reference proteome</keyword>
<gene>
    <name evidence="1" type="primary">yaaA</name>
    <name evidence="1" type="ORF">GTP77_16265</name>
</gene>
<reference evidence="1 2" key="1">
    <citation type="submission" date="2019-12" db="EMBL/GenBank/DDBJ databases">
        <title>Novel species isolated from a subtropical stream in China.</title>
        <authorList>
            <person name="Lu H."/>
        </authorList>
    </citation>
    <scope>NUCLEOTIDE SEQUENCE [LARGE SCALE GENOMIC DNA]</scope>
    <source>
        <strain evidence="1 2">FT127W</strain>
    </source>
</reference>
<name>A0A7X4HCT8_9BURK</name>
<evidence type="ECO:0000313" key="1">
    <source>
        <dbReference type="EMBL" id="MYN08886.1"/>
    </source>
</evidence>
<proteinExistence type="predicted"/>
<dbReference type="InterPro" id="IPR005583">
    <property type="entry name" value="YaaA"/>
</dbReference>
<dbReference type="Proteomes" id="UP000450676">
    <property type="component" value="Unassembled WGS sequence"/>
</dbReference>
<dbReference type="EMBL" id="WWCU01000017">
    <property type="protein sequence ID" value="MYN08886.1"/>
    <property type="molecule type" value="Genomic_DNA"/>
</dbReference>
<dbReference type="RefSeq" id="WP_161073190.1">
    <property type="nucleotide sequence ID" value="NZ_WWCU01000017.1"/>
</dbReference>
<accession>A0A7X4HCT8</accession>
<sequence>MNVAELDPLRDLSTPSAYRLALKARSEILHYVRRAPKFTADKYLKNISITDGADFGSVAGAGLAMPALDRYQGLLYRAKGLKASIREAVSSTEGPRVLILSALYGPLHPLSPIQDYNLMMSDAPARPWSTAFPQFLAAFAELNDIRRVALYVGTSTAYFKVARKAALPLLASGRLTKAVQYHVVDGSTRETPSRHGALLAAQLAGADVSPFFAQGMTLERSL</sequence>
<dbReference type="Pfam" id="PF03883">
    <property type="entry name" value="H2O2_YaaD"/>
    <property type="match status" value="1"/>
</dbReference>